<evidence type="ECO:0000313" key="8">
    <source>
        <dbReference type="EMBL" id="SMY27355.1"/>
    </source>
</evidence>
<dbReference type="GO" id="GO:0005874">
    <property type="term" value="C:microtubule"/>
    <property type="evidence" value="ECO:0007669"/>
    <property type="project" value="UniProtKB-KW"/>
</dbReference>
<dbReference type="GO" id="GO:0043015">
    <property type="term" value="F:gamma-tubulin binding"/>
    <property type="evidence" value="ECO:0007669"/>
    <property type="project" value="InterPro"/>
</dbReference>
<sequence>MFADCTTFRVGNALGFQEHQHTQDAPKELVMAHAAVLNGLTQKLITAVTGVDTGDRAYKSLRDQTIKGLKDQSHARTNQFAVKAQLDGLAEKFEVLNREDLAQAFQTRLDELPADQRWMPEILSLLLELSDRPVENTDVEDAENANAPPVEESTSILEGIFAREARDEDGLWDDVERGYHSSGDDDLEDDSDPTTSTQATSLAEDDDASIARLHLSTPDESAIADVKATRESWGVEESRRNGYLLSELAIVREILSMMHGLPTDLFHTDDSTGRVSLTRRAKLATTSSHSLYDVLHGCVQTGTTVNSVRRWVVSNQDVACIQSIQAGMQKHLVAFDIAVCRIEQTYVSPDSAAVVSAIGVQTAISGAATALVRLASLVKRSTEAKYISPFVLLDLLYDETIIAQMTDNAELFQSLAAIFLAGLRTYLRHVAAWIKTGSLAARNDGTFFVLDSNKNCEAGNLWHDRFVMRTQPDGEPHMPRCMFALADKMFALGKSRSFLHRLQRQDGESQSVHKLSSATPTFEALLQALREDTFMPFSQLLGHTLESWMSDVSTDCTPQLQQQLLSMCGLSEAVEALPYVYFSRDGIAFASLAESLIKRVSKVRQMTAADQFLLTELAQTTFGNLPGVDPDNVHVTIANPEATLISESIIRRLEVCTISYNVTWPVQNIIRSPSPVSHSKVFALLLQIHYATSLLQGRFFDMRAETASTSDTIKLRQRLSCFTSLINDFVTTTAHTLHSELQARMQAAKGIDAMVTVWSEYERRLQTSLMLTSRLEPIKEGIIGVLEISEHLARSMEPKSVAGLLEQFESSMAFLIAGVRGVSRAGGEQALEMLAERLEWSVK</sequence>
<dbReference type="InterPro" id="IPR041470">
    <property type="entry name" value="GCP_N"/>
</dbReference>
<dbReference type="GO" id="GO:0051011">
    <property type="term" value="F:microtubule minus-end binding"/>
    <property type="evidence" value="ECO:0007669"/>
    <property type="project" value="TreeGrafter"/>
</dbReference>
<dbReference type="CDD" id="cd22572">
    <property type="entry name" value="GCP5_NTD"/>
    <property type="match status" value="1"/>
</dbReference>
<comment type="subcellular location">
    <subcellularLocation>
        <location evidence="4">Cytoplasm</location>
        <location evidence="4">Cytoskeleton</location>
        <location evidence="4">Microtubule organizing center</location>
    </subcellularLocation>
</comment>
<dbReference type="GO" id="GO:0031122">
    <property type="term" value="P:cytoplasmic microtubule organization"/>
    <property type="evidence" value="ECO:0007669"/>
    <property type="project" value="TreeGrafter"/>
</dbReference>
<dbReference type="GO" id="GO:0051225">
    <property type="term" value="P:spindle assembly"/>
    <property type="evidence" value="ECO:0007669"/>
    <property type="project" value="TreeGrafter"/>
</dbReference>
<keyword evidence="2 4" id="KW-0493">Microtubule</keyword>
<name>A0A1Y6LSL0_ZYMTR</name>
<dbReference type="Gene3D" id="1.20.120.1900">
    <property type="entry name" value="Gamma-tubulin complex, C-terminal domain"/>
    <property type="match status" value="1"/>
</dbReference>
<dbReference type="InterPro" id="IPR007259">
    <property type="entry name" value="GCP"/>
</dbReference>
<keyword evidence="1 4" id="KW-0963">Cytoplasm</keyword>
<reference evidence="8 9" key="1">
    <citation type="submission" date="2016-10" db="EMBL/GenBank/DDBJ databases">
        <authorList>
            <person name="Varghese N."/>
        </authorList>
    </citation>
    <scope>NUCLEOTIDE SEQUENCE [LARGE SCALE GENOMIC DNA]</scope>
</reference>
<evidence type="ECO:0000256" key="2">
    <source>
        <dbReference type="ARBA" id="ARBA00022701"/>
    </source>
</evidence>
<organism evidence="8 9">
    <name type="scientific">Zymoseptoria tritici ST99CH_1A5</name>
    <dbReference type="NCBI Taxonomy" id="1276529"/>
    <lineage>
        <taxon>Eukaryota</taxon>
        <taxon>Fungi</taxon>
        <taxon>Dikarya</taxon>
        <taxon>Ascomycota</taxon>
        <taxon>Pezizomycotina</taxon>
        <taxon>Dothideomycetes</taxon>
        <taxon>Dothideomycetidae</taxon>
        <taxon>Mycosphaerellales</taxon>
        <taxon>Mycosphaerellaceae</taxon>
        <taxon>Zymoseptoria</taxon>
    </lineage>
</organism>
<gene>
    <name evidence="8" type="ORF">ZT1A5_G8799</name>
</gene>
<dbReference type="PANTHER" id="PTHR19302:SF33">
    <property type="entry name" value="GAMMA-TUBULIN COMPLEX COMPONENT 5"/>
    <property type="match status" value="1"/>
</dbReference>
<dbReference type="Proteomes" id="UP000215453">
    <property type="component" value="Chromosome 8"/>
</dbReference>
<dbReference type="Pfam" id="PF17681">
    <property type="entry name" value="GCP_N_terminal"/>
    <property type="match status" value="1"/>
</dbReference>
<accession>A0A1Y6LSL0</accession>
<dbReference type="InterPro" id="IPR059169">
    <property type="entry name" value="GCP5_N_ext"/>
</dbReference>
<evidence type="ECO:0000256" key="3">
    <source>
        <dbReference type="ARBA" id="ARBA00023212"/>
    </source>
</evidence>
<proteinExistence type="inferred from homology"/>
<dbReference type="GO" id="GO:0007020">
    <property type="term" value="P:microtubule nucleation"/>
    <property type="evidence" value="ECO:0007669"/>
    <property type="project" value="InterPro"/>
</dbReference>
<evidence type="ECO:0000313" key="9">
    <source>
        <dbReference type="Proteomes" id="UP000215453"/>
    </source>
</evidence>
<evidence type="ECO:0000259" key="7">
    <source>
        <dbReference type="Pfam" id="PF17681"/>
    </source>
</evidence>
<evidence type="ECO:0000256" key="4">
    <source>
        <dbReference type="RuleBase" id="RU363050"/>
    </source>
</evidence>
<evidence type="ECO:0000259" key="6">
    <source>
        <dbReference type="Pfam" id="PF14609"/>
    </source>
</evidence>
<dbReference type="GO" id="GO:0000930">
    <property type="term" value="C:gamma-tubulin complex"/>
    <property type="evidence" value="ECO:0007669"/>
    <property type="project" value="UniProtKB-ARBA"/>
</dbReference>
<dbReference type="EMBL" id="LT882683">
    <property type="protein sequence ID" value="SMY27355.1"/>
    <property type="molecule type" value="Genomic_DNA"/>
</dbReference>
<dbReference type="InterPro" id="IPR032797">
    <property type="entry name" value="Mod21_N"/>
</dbReference>
<protein>
    <recommendedName>
        <fullName evidence="4">Spindle pole body component</fullName>
    </recommendedName>
</protein>
<dbReference type="GO" id="GO:0000922">
    <property type="term" value="C:spindle pole"/>
    <property type="evidence" value="ECO:0007669"/>
    <property type="project" value="InterPro"/>
</dbReference>
<evidence type="ECO:0000256" key="5">
    <source>
        <dbReference type="SAM" id="MobiDB-lite"/>
    </source>
</evidence>
<feature type="region of interest" description="Disordered" evidence="5">
    <location>
        <begin position="172"/>
        <end position="208"/>
    </location>
</feature>
<feature type="domain" description="Gamma tubulin complex component protein N-terminal" evidence="7">
    <location>
        <begin position="251"/>
        <end position="557"/>
    </location>
</feature>
<dbReference type="GO" id="GO:0051321">
    <property type="term" value="P:meiotic cell cycle"/>
    <property type="evidence" value="ECO:0007669"/>
    <property type="project" value="TreeGrafter"/>
</dbReference>
<dbReference type="GO" id="GO:0000278">
    <property type="term" value="P:mitotic cell cycle"/>
    <property type="evidence" value="ECO:0007669"/>
    <property type="project" value="TreeGrafter"/>
</dbReference>
<keyword evidence="3 4" id="KW-0206">Cytoskeleton</keyword>
<dbReference type="InterPro" id="IPR042241">
    <property type="entry name" value="GCP_C_sf"/>
</dbReference>
<feature type="compositionally biased region" description="Basic and acidic residues" evidence="5">
    <location>
        <begin position="172"/>
        <end position="183"/>
    </location>
</feature>
<evidence type="ECO:0000256" key="1">
    <source>
        <dbReference type="ARBA" id="ARBA00022490"/>
    </source>
</evidence>
<dbReference type="PANTHER" id="PTHR19302">
    <property type="entry name" value="GAMMA TUBULIN COMPLEX PROTEIN"/>
    <property type="match status" value="1"/>
</dbReference>
<dbReference type="AlphaFoldDB" id="A0A1Y6LSL0"/>
<feature type="domain" description="Gamma-Tubulin ring complex non-core subunit mod21 N-terminal" evidence="6">
    <location>
        <begin position="95"/>
        <end position="184"/>
    </location>
</feature>
<comment type="similarity">
    <text evidence="4">Belongs to the TUBGCP family.</text>
</comment>
<dbReference type="Pfam" id="PF14609">
    <property type="entry name" value="GCP5-Mod21_N"/>
    <property type="match status" value="1"/>
</dbReference>